<reference evidence="6" key="1">
    <citation type="submission" date="2024-06" db="EMBL/GenBank/DDBJ databases">
        <title>Multi-omics analyses provide insights into the biosynthesis of the anticancer antibiotic pleurotin in Hohenbuehelia grisea.</title>
        <authorList>
            <person name="Weaver J.A."/>
            <person name="Alberti F."/>
        </authorList>
    </citation>
    <scope>NUCLEOTIDE SEQUENCE [LARGE SCALE GENOMIC DNA]</scope>
    <source>
        <strain evidence="6">T-177</strain>
    </source>
</reference>
<comment type="caution">
    <text evidence="5">The sequence shown here is derived from an EMBL/GenBank/DDBJ whole genome shotgun (WGS) entry which is preliminary data.</text>
</comment>
<sequence length="185" mass="21143">MPHFLTGWSRCLGFTPQKSRFTSESDGRDSEREKACIFCAVSVENGFDIVWENQSFVAFRDHRPAALHHIQLIPRTHIESVKALSKADIQLAQEMEEIGHHILDELGVARNMRRLGFHIPPFNTVSHLHLHVQALPYNSFWRRLKYPVISAGGTGKYQKGPSWFAEVGQVIRILERDGRVGALWC</sequence>
<dbReference type="Pfam" id="PF11969">
    <property type="entry name" value="DcpS_C"/>
    <property type="match status" value="1"/>
</dbReference>
<evidence type="ECO:0000313" key="6">
    <source>
        <dbReference type="Proteomes" id="UP001556367"/>
    </source>
</evidence>
<dbReference type="PROSITE" id="PS51084">
    <property type="entry name" value="HIT_2"/>
    <property type="match status" value="1"/>
</dbReference>
<feature type="domain" description="HIT" evidence="4">
    <location>
        <begin position="37"/>
        <end position="142"/>
    </location>
</feature>
<organism evidence="5 6">
    <name type="scientific">Hohenbuehelia grisea</name>
    <dbReference type="NCBI Taxonomy" id="104357"/>
    <lineage>
        <taxon>Eukaryota</taxon>
        <taxon>Fungi</taxon>
        <taxon>Dikarya</taxon>
        <taxon>Basidiomycota</taxon>
        <taxon>Agaricomycotina</taxon>
        <taxon>Agaricomycetes</taxon>
        <taxon>Agaricomycetidae</taxon>
        <taxon>Agaricales</taxon>
        <taxon>Pleurotineae</taxon>
        <taxon>Pleurotaceae</taxon>
        <taxon>Hohenbuehelia</taxon>
    </lineage>
</organism>
<dbReference type="InterPro" id="IPR011146">
    <property type="entry name" value="HIT-like"/>
</dbReference>
<gene>
    <name evidence="5" type="ORF">HGRIS_000981</name>
</gene>
<dbReference type="SUPFAM" id="SSF54197">
    <property type="entry name" value="HIT-like"/>
    <property type="match status" value="1"/>
</dbReference>
<accession>A0ABR3IQB9</accession>
<evidence type="ECO:0000256" key="2">
    <source>
        <dbReference type="ARBA" id="ARBA00022801"/>
    </source>
</evidence>
<dbReference type="PANTHER" id="PTHR12486:SF5">
    <property type="entry name" value="ADENOSINE 5'-MONOPHOSPHORAMIDASE HINT3"/>
    <property type="match status" value="1"/>
</dbReference>
<dbReference type="Gene3D" id="3.30.428.10">
    <property type="entry name" value="HIT-like"/>
    <property type="match status" value="1"/>
</dbReference>
<keyword evidence="1" id="KW-0547">Nucleotide-binding</keyword>
<name>A0ABR3IQB9_9AGAR</name>
<keyword evidence="2" id="KW-0378">Hydrolase</keyword>
<dbReference type="Proteomes" id="UP001556367">
    <property type="component" value="Unassembled WGS sequence"/>
</dbReference>
<protein>
    <recommendedName>
        <fullName evidence="4">HIT domain-containing protein</fullName>
    </recommendedName>
</protein>
<keyword evidence="6" id="KW-1185">Reference proteome</keyword>
<dbReference type="InterPro" id="IPR036265">
    <property type="entry name" value="HIT-like_sf"/>
</dbReference>
<evidence type="ECO:0000256" key="3">
    <source>
        <dbReference type="PROSITE-ProRule" id="PRU00464"/>
    </source>
</evidence>
<evidence type="ECO:0000256" key="1">
    <source>
        <dbReference type="ARBA" id="ARBA00022741"/>
    </source>
</evidence>
<dbReference type="EMBL" id="JASNQZ010000018">
    <property type="protein sequence ID" value="KAL0945497.1"/>
    <property type="molecule type" value="Genomic_DNA"/>
</dbReference>
<evidence type="ECO:0000259" key="4">
    <source>
        <dbReference type="PROSITE" id="PS51084"/>
    </source>
</evidence>
<proteinExistence type="predicted"/>
<evidence type="ECO:0000313" key="5">
    <source>
        <dbReference type="EMBL" id="KAL0945497.1"/>
    </source>
</evidence>
<dbReference type="PANTHER" id="PTHR12486">
    <property type="entry name" value="APRATAXIN-RELATED"/>
    <property type="match status" value="1"/>
</dbReference>
<feature type="short sequence motif" description="Histidine triad motif" evidence="3">
    <location>
        <begin position="127"/>
        <end position="131"/>
    </location>
</feature>